<dbReference type="InterPro" id="IPR011054">
    <property type="entry name" value="Rudment_hybrid_motif"/>
</dbReference>
<evidence type="ECO:0000313" key="17">
    <source>
        <dbReference type="Proteomes" id="UP000095185"/>
    </source>
</evidence>
<keyword evidence="5 13" id="KW-0436">Ligase</keyword>
<dbReference type="InterPro" id="IPR005479">
    <property type="entry name" value="CPAse_ATP-bd"/>
</dbReference>
<comment type="pathway">
    <text evidence="2 13">Lipid metabolism; malonyl-CoA biosynthesis; malonyl-CoA from acetyl-CoA: step 1/1.</text>
</comment>
<feature type="domain" description="Biotin carboxylation" evidence="15">
    <location>
        <begin position="1"/>
        <end position="444"/>
    </location>
</feature>
<dbReference type="Proteomes" id="UP000095185">
    <property type="component" value="Chromosome"/>
</dbReference>
<dbReference type="SUPFAM" id="SSF56059">
    <property type="entry name" value="Glutathione synthetase ATP-binding domain-like"/>
    <property type="match status" value="1"/>
</dbReference>
<accession>A0A1D8CVC1</accession>
<name>A0A1D8CVC1_CHLLM</name>
<keyword evidence="8 12" id="KW-0067">ATP-binding</keyword>
<evidence type="ECO:0000256" key="6">
    <source>
        <dbReference type="ARBA" id="ARBA00022723"/>
    </source>
</evidence>
<reference evidence="16" key="1">
    <citation type="submission" date="2016-09" db="EMBL/GenBank/DDBJ databases">
        <title>Genome sequence of Chlorobaculum limnaeum.</title>
        <authorList>
            <person name="Liu Z."/>
            <person name="Tank M."/>
            <person name="Bryant D.A."/>
        </authorList>
    </citation>
    <scope>NUCLEOTIDE SEQUENCE [LARGE SCALE GENOMIC DNA]</scope>
    <source>
        <strain evidence="16">DSM 1677</strain>
    </source>
</reference>
<keyword evidence="13" id="KW-0275">Fatty acid biosynthesis</keyword>
<dbReference type="PROSITE" id="PS50975">
    <property type="entry name" value="ATP_GRASP"/>
    <property type="match status" value="1"/>
</dbReference>
<dbReference type="SMART" id="SM00878">
    <property type="entry name" value="Biotin_carb_C"/>
    <property type="match status" value="1"/>
</dbReference>
<dbReference type="InterPro" id="IPR005481">
    <property type="entry name" value="BC-like_N"/>
</dbReference>
<dbReference type="GO" id="GO:0005524">
    <property type="term" value="F:ATP binding"/>
    <property type="evidence" value="ECO:0007669"/>
    <property type="project" value="UniProtKB-UniRule"/>
</dbReference>
<dbReference type="SUPFAM" id="SSF51246">
    <property type="entry name" value="Rudiment single hybrid motif"/>
    <property type="match status" value="1"/>
</dbReference>
<dbReference type="RefSeq" id="WP_069808508.1">
    <property type="nucleotide sequence ID" value="NZ_CP017305.1"/>
</dbReference>
<dbReference type="InterPro" id="IPR011761">
    <property type="entry name" value="ATP-grasp"/>
</dbReference>
<dbReference type="OrthoDB" id="9807469at2"/>
<proteinExistence type="predicted"/>
<evidence type="ECO:0000259" key="15">
    <source>
        <dbReference type="PROSITE" id="PS50979"/>
    </source>
</evidence>
<dbReference type="SUPFAM" id="SSF52440">
    <property type="entry name" value="PreATP-grasp domain"/>
    <property type="match status" value="1"/>
</dbReference>
<dbReference type="FunFam" id="3.30.1490.20:FF:000018">
    <property type="entry name" value="Biotin carboxylase"/>
    <property type="match status" value="1"/>
</dbReference>
<dbReference type="STRING" id="274537.BIU88_00590"/>
<dbReference type="Gene3D" id="3.30.470.20">
    <property type="entry name" value="ATP-grasp fold, B domain"/>
    <property type="match status" value="1"/>
</dbReference>
<dbReference type="InterPro" id="IPR005482">
    <property type="entry name" value="Biotin_COase_C"/>
</dbReference>
<dbReference type="InterPro" id="IPR051602">
    <property type="entry name" value="ACC_Biotin_Carboxylase"/>
</dbReference>
<evidence type="ECO:0000256" key="5">
    <source>
        <dbReference type="ARBA" id="ARBA00022598"/>
    </source>
</evidence>
<dbReference type="NCBIfam" id="NF006367">
    <property type="entry name" value="PRK08591.1"/>
    <property type="match status" value="1"/>
</dbReference>
<evidence type="ECO:0000256" key="10">
    <source>
        <dbReference type="ARBA" id="ARBA00023267"/>
    </source>
</evidence>
<keyword evidence="7 12" id="KW-0547">Nucleotide-binding</keyword>
<dbReference type="PROSITE" id="PS00866">
    <property type="entry name" value="CPSASE_1"/>
    <property type="match status" value="1"/>
</dbReference>
<dbReference type="Pfam" id="PF02785">
    <property type="entry name" value="Biotin_carb_C"/>
    <property type="match status" value="1"/>
</dbReference>
<evidence type="ECO:0000256" key="11">
    <source>
        <dbReference type="ARBA" id="ARBA00048600"/>
    </source>
</evidence>
<dbReference type="Pfam" id="PF00289">
    <property type="entry name" value="Biotin_carb_N"/>
    <property type="match status" value="1"/>
</dbReference>
<evidence type="ECO:0000256" key="2">
    <source>
        <dbReference type="ARBA" id="ARBA00004956"/>
    </source>
</evidence>
<comment type="catalytic activity">
    <reaction evidence="11 13">
        <text>N(6)-biotinyl-L-lysyl-[protein] + hydrogencarbonate + ATP = N(6)-carboxybiotinyl-L-lysyl-[protein] + ADP + phosphate + H(+)</text>
        <dbReference type="Rhea" id="RHEA:13501"/>
        <dbReference type="Rhea" id="RHEA-COMP:10505"/>
        <dbReference type="Rhea" id="RHEA-COMP:10506"/>
        <dbReference type="ChEBI" id="CHEBI:15378"/>
        <dbReference type="ChEBI" id="CHEBI:17544"/>
        <dbReference type="ChEBI" id="CHEBI:30616"/>
        <dbReference type="ChEBI" id="CHEBI:43474"/>
        <dbReference type="ChEBI" id="CHEBI:83144"/>
        <dbReference type="ChEBI" id="CHEBI:83145"/>
        <dbReference type="ChEBI" id="CHEBI:456216"/>
        <dbReference type="EC" id="6.3.4.14"/>
    </reaction>
</comment>
<dbReference type="UniPathway" id="UPA00655">
    <property type="reaction ID" value="UER00711"/>
</dbReference>
<protein>
    <recommendedName>
        <fullName evidence="4 13">Biotin carboxylase</fullName>
        <ecNumber evidence="4 13">6.3.4.14</ecNumber>
    </recommendedName>
    <alternativeName>
        <fullName evidence="13">Acetyl-coenzyme A carboxylase biotin carboxylase subunit A</fullName>
    </alternativeName>
</protein>
<evidence type="ECO:0000256" key="13">
    <source>
        <dbReference type="RuleBase" id="RU365063"/>
    </source>
</evidence>
<gene>
    <name evidence="16" type="ORF">BIU88_00590</name>
</gene>
<dbReference type="PANTHER" id="PTHR48095:SF2">
    <property type="entry name" value="BIOTIN CARBOXYLASE, CHLOROPLASTIC"/>
    <property type="match status" value="1"/>
</dbReference>
<keyword evidence="17" id="KW-1185">Reference proteome</keyword>
<dbReference type="GO" id="GO:0004075">
    <property type="term" value="F:biotin carboxylase activity"/>
    <property type="evidence" value="ECO:0007669"/>
    <property type="project" value="UniProtKB-EC"/>
</dbReference>
<dbReference type="InterPro" id="IPR016185">
    <property type="entry name" value="PreATP-grasp_dom_sf"/>
</dbReference>
<dbReference type="GO" id="GO:0046872">
    <property type="term" value="F:metal ion binding"/>
    <property type="evidence" value="ECO:0007669"/>
    <property type="project" value="UniProtKB-KW"/>
</dbReference>
<keyword evidence="13" id="KW-0444">Lipid biosynthesis</keyword>
<dbReference type="PROSITE" id="PS00867">
    <property type="entry name" value="CPSASE_2"/>
    <property type="match status" value="1"/>
</dbReference>
<evidence type="ECO:0000256" key="4">
    <source>
        <dbReference type="ARBA" id="ARBA00013263"/>
    </source>
</evidence>
<dbReference type="FunFam" id="3.40.50.20:FF:000010">
    <property type="entry name" value="Propionyl-CoA carboxylase subunit alpha"/>
    <property type="match status" value="1"/>
</dbReference>
<evidence type="ECO:0000256" key="1">
    <source>
        <dbReference type="ARBA" id="ARBA00003761"/>
    </source>
</evidence>
<dbReference type="GO" id="GO:2001295">
    <property type="term" value="P:malonyl-CoA biosynthetic process"/>
    <property type="evidence" value="ECO:0007669"/>
    <property type="project" value="UniProtKB-UniPathway"/>
</dbReference>
<evidence type="ECO:0000256" key="3">
    <source>
        <dbReference type="ARBA" id="ARBA00011750"/>
    </source>
</evidence>
<evidence type="ECO:0000259" key="14">
    <source>
        <dbReference type="PROSITE" id="PS50975"/>
    </source>
</evidence>
<evidence type="ECO:0000256" key="12">
    <source>
        <dbReference type="PROSITE-ProRule" id="PRU00409"/>
    </source>
</evidence>
<sequence length="449" mass="49481">MFKKILIANRGEIALRVMHTCREMGICTVAVYSTADADSLHVRYADEAVCIGPPLSRESYLNIPRIIAAAEVTNADAIHPGYGFLAENADFSEVCHSSNIKFIGPSADMINRMGDKNTAKSTMIAAGVPVVPGSEGLVEDVAHAIETAKKIGYPVIIKPTAGGGGKGMRVVHEESQLEKNLKTAQSEAGMAFGNSGVYIEKFLENPRHIEIQILADQHGNVLHLGERDCTVQRRHQKLIEETPSPVVSDELRAEMGAAAIAAAKAINYEGAGTIEFLLDKHKKFYFMEMNTRIQVEHPVTEQRYDVDLVREQIRIAAGGSLEGKTFEPRGHSIECRINAEDPEHMFRPSPGEIQVFHTPGGPGVRIDSHCYASYVVPSNYDSMIGKLIVTAHNRDEAIARMSRALDEFIVVGIKTTIPFHKQVMHDPVFRSGEFDTSFLDSFRFEKPQP</sequence>
<comment type="subunit">
    <text evidence="3 13">Acetyl-CoA carboxylase is a heterohexamer of biotin carboxyl carrier protein, biotin carboxylase and the two subunits of carboxyl transferase in a 2:2 complex.</text>
</comment>
<keyword evidence="10 13" id="KW-0092">Biotin</keyword>
<feature type="domain" description="ATP-grasp" evidence="14">
    <location>
        <begin position="120"/>
        <end position="317"/>
    </location>
</feature>
<dbReference type="InterPro" id="IPR004549">
    <property type="entry name" value="Acetyl_CoA_COase_biotin_COase"/>
</dbReference>
<organism evidence="16 17">
    <name type="scientific">Chlorobaculum limnaeum</name>
    <dbReference type="NCBI Taxonomy" id="274537"/>
    <lineage>
        <taxon>Bacteria</taxon>
        <taxon>Pseudomonadati</taxon>
        <taxon>Chlorobiota</taxon>
        <taxon>Chlorobiia</taxon>
        <taxon>Chlorobiales</taxon>
        <taxon>Chlorobiaceae</taxon>
        <taxon>Chlorobaculum</taxon>
    </lineage>
</organism>
<evidence type="ECO:0000256" key="9">
    <source>
        <dbReference type="ARBA" id="ARBA00022842"/>
    </source>
</evidence>
<keyword evidence="9" id="KW-0460">Magnesium</keyword>
<dbReference type="KEGG" id="clz:BIU88_00590"/>
<dbReference type="PROSITE" id="PS50979">
    <property type="entry name" value="BC"/>
    <property type="match status" value="1"/>
</dbReference>
<dbReference type="NCBIfam" id="TIGR00514">
    <property type="entry name" value="accC"/>
    <property type="match status" value="1"/>
</dbReference>
<evidence type="ECO:0000313" key="16">
    <source>
        <dbReference type="EMBL" id="AOS82776.1"/>
    </source>
</evidence>
<dbReference type="GO" id="GO:0006633">
    <property type="term" value="P:fatty acid biosynthetic process"/>
    <property type="evidence" value="ECO:0007669"/>
    <property type="project" value="UniProtKB-KW"/>
</dbReference>
<keyword evidence="6" id="KW-0479">Metal-binding</keyword>
<evidence type="ECO:0000256" key="7">
    <source>
        <dbReference type="ARBA" id="ARBA00022741"/>
    </source>
</evidence>
<evidence type="ECO:0000256" key="8">
    <source>
        <dbReference type="ARBA" id="ARBA00022840"/>
    </source>
</evidence>
<keyword evidence="13" id="KW-0443">Lipid metabolism</keyword>
<comment type="function">
    <text evidence="1 13">This protein is a component of the acetyl coenzyme A carboxylase complex; first, biotin carboxylase catalyzes the carboxylation of the carrier protein and then the transcarboxylase transfers the carboxyl group to form malonyl-CoA.</text>
</comment>
<dbReference type="PANTHER" id="PTHR48095">
    <property type="entry name" value="PYRUVATE CARBOXYLASE SUBUNIT A"/>
    <property type="match status" value="1"/>
</dbReference>
<dbReference type="EC" id="6.3.4.14" evidence="4 13"/>
<dbReference type="InterPro" id="IPR011764">
    <property type="entry name" value="Biotin_carboxylation_dom"/>
</dbReference>
<keyword evidence="13" id="KW-0276">Fatty acid metabolism</keyword>
<dbReference type="EMBL" id="CP017305">
    <property type="protein sequence ID" value="AOS82776.1"/>
    <property type="molecule type" value="Genomic_DNA"/>
</dbReference>
<dbReference type="Pfam" id="PF02786">
    <property type="entry name" value="CPSase_L_D2"/>
    <property type="match status" value="1"/>
</dbReference>
<dbReference type="AlphaFoldDB" id="A0A1D8CVC1"/>